<dbReference type="Gene3D" id="1.25.40.10">
    <property type="entry name" value="Tetratricopeptide repeat domain"/>
    <property type="match status" value="3"/>
</dbReference>
<sequence length="725" mass="81148">KERSTFCFFLLEKMLCACSGEQFKFEEPPQSPESLATRDFSASGLSSRTVDWESKFDDAQVDEVESTLKEALSLNYEEARALLGRLEYQRGNYDAALQVFQGIDIRGLTPRMTRAIVWRTRPRRTRAKADNAAPGMMSMHSVSLLLEAILLKAKSMEELGRYVEAAKECKVILDTVESALPNGMSEGIVEDCKLQDMFHKALELLPSLWTKAGFLDEAINAYRRALIKPWNLDPQMLAGVQKNLAATLIYSGVEASLPPPLQVWDPTTPKNNTEEAILLLLILMRKVAFLEIKWDPEIMDHLTYALSITGQLELLADHVEQVLPGIYNRAERWYFLALCYSAVGQNETALNLLRKISGCSEENKKPHFPSFLLGAKLCSQDPNHSHQGINFASKVIDLADDQNEHFIGQAHKFLGACYGNAARVSALDSDRILYQKDSLNSLNHAALNGKEDPEAMFSLGLENALQRNLDRAFDNTMMYSDMVAGSSGKGWKLLALVLSAEQRFNDAETMVDFALDEAGMMDQLELLRLKAVLQIAQEQPKQAIETFRILLAMIQGQREVQAKNFDQAKYLVSKELAERKLEMTAWQDLASIYTKLGSWLDAEICVDKAKSIEFYSPGVGIQQACCVKLNHCTRKHYFLSVSLSIEPDHVPSIVSIAEVLMKLGSQQLPIARSLLMNAVRLEPTNHQAWLNLGLVSKMEGSLQQAADYFQAAYELQLSAPVQSFA</sequence>
<name>A0AAW0L026_QUESU</name>
<comment type="caution">
    <text evidence="2">The sequence shown here is derived from an EMBL/GenBank/DDBJ whole genome shotgun (WGS) entry which is preliminary data.</text>
</comment>
<proteinExistence type="predicted"/>
<dbReference type="SMART" id="SM00028">
    <property type="entry name" value="TPR"/>
    <property type="match status" value="5"/>
</dbReference>
<dbReference type="SUPFAM" id="SSF48452">
    <property type="entry name" value="TPR-like"/>
    <property type="match status" value="3"/>
</dbReference>
<evidence type="ECO:0000313" key="3">
    <source>
        <dbReference type="Proteomes" id="UP000237347"/>
    </source>
</evidence>
<dbReference type="EMBL" id="PKMF04000185">
    <property type="protein sequence ID" value="KAK7844437.1"/>
    <property type="molecule type" value="Genomic_DNA"/>
</dbReference>
<evidence type="ECO:0000313" key="2">
    <source>
        <dbReference type="EMBL" id="KAK7844437.1"/>
    </source>
</evidence>
<reference evidence="2 3" key="1">
    <citation type="journal article" date="2018" name="Sci. Data">
        <title>The draft genome sequence of cork oak.</title>
        <authorList>
            <person name="Ramos A.M."/>
            <person name="Usie A."/>
            <person name="Barbosa P."/>
            <person name="Barros P.M."/>
            <person name="Capote T."/>
            <person name="Chaves I."/>
            <person name="Simoes F."/>
            <person name="Abreu I."/>
            <person name="Carrasquinho I."/>
            <person name="Faro C."/>
            <person name="Guimaraes J.B."/>
            <person name="Mendonca D."/>
            <person name="Nobrega F."/>
            <person name="Rodrigues L."/>
            <person name="Saibo N.J.M."/>
            <person name="Varela M.C."/>
            <person name="Egas C."/>
            <person name="Matos J."/>
            <person name="Miguel C.M."/>
            <person name="Oliveira M.M."/>
            <person name="Ricardo C.P."/>
            <person name="Goncalves S."/>
        </authorList>
    </citation>
    <scope>NUCLEOTIDE SEQUENCE [LARGE SCALE GENOMIC DNA]</scope>
    <source>
        <strain evidence="3">cv. HL8</strain>
    </source>
</reference>
<dbReference type="PANTHER" id="PTHR44102">
    <property type="entry name" value="PROTEIN NPG1"/>
    <property type="match status" value="1"/>
</dbReference>
<dbReference type="AlphaFoldDB" id="A0AAW0L026"/>
<gene>
    <name evidence="2" type="primary">NPGR1</name>
    <name evidence="2" type="ORF">CFP56_010845</name>
</gene>
<dbReference type="Proteomes" id="UP000237347">
    <property type="component" value="Unassembled WGS sequence"/>
</dbReference>
<feature type="non-terminal residue" evidence="2">
    <location>
        <position position="1"/>
    </location>
</feature>
<keyword evidence="3" id="KW-1185">Reference proteome</keyword>
<protein>
    <submittedName>
        <fullName evidence="2">Protein npgr1</fullName>
    </submittedName>
</protein>
<organism evidence="2 3">
    <name type="scientific">Quercus suber</name>
    <name type="common">Cork oak</name>
    <dbReference type="NCBI Taxonomy" id="58331"/>
    <lineage>
        <taxon>Eukaryota</taxon>
        <taxon>Viridiplantae</taxon>
        <taxon>Streptophyta</taxon>
        <taxon>Embryophyta</taxon>
        <taxon>Tracheophyta</taxon>
        <taxon>Spermatophyta</taxon>
        <taxon>Magnoliopsida</taxon>
        <taxon>eudicotyledons</taxon>
        <taxon>Gunneridae</taxon>
        <taxon>Pentapetalae</taxon>
        <taxon>rosids</taxon>
        <taxon>fabids</taxon>
        <taxon>Fagales</taxon>
        <taxon>Fagaceae</taxon>
        <taxon>Quercus</taxon>
    </lineage>
</organism>
<dbReference type="InterPro" id="IPR011990">
    <property type="entry name" value="TPR-like_helical_dom_sf"/>
</dbReference>
<feature type="repeat" description="TPR" evidence="1">
    <location>
        <begin position="686"/>
        <end position="719"/>
    </location>
</feature>
<keyword evidence="1" id="KW-0802">TPR repeat</keyword>
<dbReference type="PANTHER" id="PTHR44102:SF4">
    <property type="entry name" value="PROTEIN NPGR1"/>
    <property type="match status" value="1"/>
</dbReference>
<dbReference type="PROSITE" id="PS50005">
    <property type="entry name" value="TPR"/>
    <property type="match status" value="1"/>
</dbReference>
<dbReference type="InterPro" id="IPR019734">
    <property type="entry name" value="TPR_rpt"/>
</dbReference>
<dbReference type="Pfam" id="PF13432">
    <property type="entry name" value="TPR_16"/>
    <property type="match status" value="2"/>
</dbReference>
<accession>A0AAW0L026</accession>
<dbReference type="InterPro" id="IPR043376">
    <property type="entry name" value="NPG1-like"/>
</dbReference>
<evidence type="ECO:0000256" key="1">
    <source>
        <dbReference type="PROSITE-ProRule" id="PRU00339"/>
    </source>
</evidence>